<keyword evidence="4 11" id="KW-0004">4Fe-4S</keyword>
<evidence type="ECO:0000313" key="13">
    <source>
        <dbReference type="EMBL" id="GLS45338.1"/>
    </source>
</evidence>
<dbReference type="InterPro" id="IPR000813">
    <property type="entry name" value="7Fe_ferredoxin"/>
</dbReference>
<dbReference type="InterPro" id="IPR054829">
    <property type="entry name" value="FdxA"/>
</dbReference>
<keyword evidence="6 11" id="KW-0677">Repeat</keyword>
<dbReference type="Pfam" id="PF00037">
    <property type="entry name" value="Fer4"/>
    <property type="match status" value="1"/>
</dbReference>
<dbReference type="PANTHER" id="PTHR42859:SF2">
    <property type="entry name" value="FERREDOXIN"/>
    <property type="match status" value="1"/>
</dbReference>
<evidence type="ECO:0000256" key="9">
    <source>
        <dbReference type="ARBA" id="ARBA00023014"/>
    </source>
</evidence>
<keyword evidence="7 11" id="KW-0249">Electron transport</keyword>
<comment type="function">
    <text evidence="11">Ferredoxins are iron-sulfur proteins that transfer electrons in a wide variety of metabolic reactions.</text>
</comment>
<evidence type="ECO:0000256" key="6">
    <source>
        <dbReference type="ARBA" id="ARBA00022737"/>
    </source>
</evidence>
<dbReference type="PROSITE" id="PS51379">
    <property type="entry name" value="4FE4S_FER_2"/>
    <property type="match status" value="2"/>
</dbReference>
<keyword evidence="5 11" id="KW-0479">Metal-binding</keyword>
<dbReference type="InterPro" id="IPR017896">
    <property type="entry name" value="4Fe4S_Fe-S-bd"/>
</dbReference>
<keyword evidence="9 11" id="KW-0411">Iron-sulfur</keyword>
<evidence type="ECO:0000313" key="14">
    <source>
        <dbReference type="Proteomes" id="UP001156881"/>
    </source>
</evidence>
<reference evidence="14" key="1">
    <citation type="journal article" date="2019" name="Int. J. Syst. Evol. Microbiol.">
        <title>The Global Catalogue of Microorganisms (GCM) 10K type strain sequencing project: providing services to taxonomists for standard genome sequencing and annotation.</title>
        <authorList>
            <consortium name="The Broad Institute Genomics Platform"/>
            <consortium name="The Broad Institute Genome Sequencing Center for Infectious Disease"/>
            <person name="Wu L."/>
            <person name="Ma J."/>
        </authorList>
    </citation>
    <scope>NUCLEOTIDE SEQUENCE [LARGE SCALE GENOMIC DNA]</scope>
    <source>
        <strain evidence="14">NBRC 107710</strain>
    </source>
</reference>
<accession>A0ABQ6DAL1</accession>
<dbReference type="InterPro" id="IPR050294">
    <property type="entry name" value="RnfB_subfamily"/>
</dbReference>
<name>A0ABQ6DAL1_9HYPH</name>
<dbReference type="Gene3D" id="3.30.70.20">
    <property type="match status" value="1"/>
</dbReference>
<keyword evidence="14" id="KW-1185">Reference proteome</keyword>
<keyword evidence="3 11" id="KW-0813">Transport</keyword>
<dbReference type="EMBL" id="BSPG01000020">
    <property type="protein sequence ID" value="GLS45338.1"/>
    <property type="molecule type" value="Genomic_DNA"/>
</dbReference>
<comment type="caution">
    <text evidence="13">The sequence shown here is derived from an EMBL/GenBank/DDBJ whole genome shotgun (WGS) entry which is preliminary data.</text>
</comment>
<evidence type="ECO:0000256" key="1">
    <source>
        <dbReference type="ARBA" id="ARBA00001927"/>
    </source>
</evidence>
<evidence type="ECO:0000256" key="11">
    <source>
        <dbReference type="RuleBase" id="RU364098"/>
    </source>
</evidence>
<evidence type="ECO:0000256" key="2">
    <source>
        <dbReference type="ARBA" id="ARBA00001966"/>
    </source>
</evidence>
<protein>
    <recommendedName>
        <fullName evidence="11">Ferredoxin</fullName>
    </recommendedName>
</protein>
<sequence length="191" mass="20794">MSGTVCGMAAARHPVAERRRALHIGLSVRKAGSKAHGGVQIPSILRVIQRETDARRALPSSSPHAAGQARESVPRTKQPMTYVVTDNCIKCKYMDCVEVCPVDCFYEGENMLVIHPDECIDCGVCEPECPAEAIKPDTEPSLESWLTLNANYAKSWPNITQKKDAPADAKEWDGVSNKLEEHFSANAGSGD</sequence>
<keyword evidence="8 11" id="KW-0408">Iron</keyword>
<dbReference type="PRINTS" id="PR00354">
    <property type="entry name" value="7FE8SFRDOXIN"/>
</dbReference>
<dbReference type="SUPFAM" id="SSF54862">
    <property type="entry name" value="4Fe-4S ferredoxins"/>
    <property type="match status" value="1"/>
</dbReference>
<evidence type="ECO:0000256" key="3">
    <source>
        <dbReference type="ARBA" id="ARBA00022448"/>
    </source>
</evidence>
<comment type="cofactor">
    <cofactor evidence="1 11">
        <name>[3Fe-4S] cluster</name>
        <dbReference type="ChEBI" id="CHEBI:21137"/>
    </cofactor>
</comment>
<comment type="cofactor">
    <cofactor evidence="2 11">
        <name>[4Fe-4S] cluster</name>
        <dbReference type="ChEBI" id="CHEBI:49883"/>
    </cofactor>
</comment>
<organism evidence="13 14">
    <name type="scientific">Methylobacterium brachythecii</name>
    <dbReference type="NCBI Taxonomy" id="1176177"/>
    <lineage>
        <taxon>Bacteria</taxon>
        <taxon>Pseudomonadati</taxon>
        <taxon>Pseudomonadota</taxon>
        <taxon>Alphaproteobacteria</taxon>
        <taxon>Hyphomicrobiales</taxon>
        <taxon>Methylobacteriaceae</taxon>
        <taxon>Methylobacterium</taxon>
    </lineage>
</organism>
<dbReference type="NCBIfam" id="NF045490">
    <property type="entry name" value="FdxA_Protbact"/>
    <property type="match status" value="1"/>
</dbReference>
<evidence type="ECO:0000256" key="4">
    <source>
        <dbReference type="ARBA" id="ARBA00022485"/>
    </source>
</evidence>
<feature type="domain" description="4Fe-4S ferredoxin-type" evidence="12">
    <location>
        <begin position="110"/>
        <end position="139"/>
    </location>
</feature>
<evidence type="ECO:0000256" key="8">
    <source>
        <dbReference type="ARBA" id="ARBA00023004"/>
    </source>
</evidence>
<dbReference type="InterPro" id="IPR017900">
    <property type="entry name" value="4Fe4S_Fe_S_CS"/>
</dbReference>
<gene>
    <name evidence="13" type="ORF">GCM10007884_33270</name>
</gene>
<dbReference type="Proteomes" id="UP001156881">
    <property type="component" value="Unassembled WGS sequence"/>
</dbReference>
<evidence type="ECO:0000256" key="5">
    <source>
        <dbReference type="ARBA" id="ARBA00022723"/>
    </source>
</evidence>
<evidence type="ECO:0000259" key="12">
    <source>
        <dbReference type="PROSITE" id="PS51379"/>
    </source>
</evidence>
<proteinExistence type="predicted"/>
<feature type="domain" description="4Fe-4S ferredoxin-type" evidence="12">
    <location>
        <begin position="79"/>
        <end position="109"/>
    </location>
</feature>
<keyword evidence="10 11" id="KW-0003">3Fe-4S</keyword>
<dbReference type="PROSITE" id="PS00198">
    <property type="entry name" value="4FE4S_FER_1"/>
    <property type="match status" value="1"/>
</dbReference>
<evidence type="ECO:0000256" key="10">
    <source>
        <dbReference type="ARBA" id="ARBA00023291"/>
    </source>
</evidence>
<dbReference type="Pfam" id="PF11953">
    <property type="entry name" value="DUF3470"/>
    <property type="match status" value="1"/>
</dbReference>
<dbReference type="PANTHER" id="PTHR42859">
    <property type="entry name" value="OXIDOREDUCTASE"/>
    <property type="match status" value="1"/>
</dbReference>
<dbReference type="InterPro" id="IPR022569">
    <property type="entry name" value="Fd_C"/>
</dbReference>
<evidence type="ECO:0000256" key="7">
    <source>
        <dbReference type="ARBA" id="ARBA00022982"/>
    </source>
</evidence>